<dbReference type="InterPro" id="IPR013767">
    <property type="entry name" value="PAS_fold"/>
</dbReference>
<dbReference type="Pfam" id="PF00563">
    <property type="entry name" value="EAL"/>
    <property type="match status" value="1"/>
</dbReference>
<dbReference type="CDD" id="cd00156">
    <property type="entry name" value="REC"/>
    <property type="match status" value="1"/>
</dbReference>
<dbReference type="PROSITE" id="PS50887">
    <property type="entry name" value="GGDEF"/>
    <property type="match status" value="1"/>
</dbReference>
<dbReference type="PROSITE" id="PS50112">
    <property type="entry name" value="PAS"/>
    <property type="match status" value="1"/>
</dbReference>
<dbReference type="Gene3D" id="3.40.50.2300">
    <property type="match status" value="1"/>
</dbReference>
<dbReference type="InterPro" id="IPR000160">
    <property type="entry name" value="GGDEF_dom"/>
</dbReference>
<dbReference type="InterPro" id="IPR035919">
    <property type="entry name" value="EAL_sf"/>
</dbReference>
<dbReference type="AlphaFoldDB" id="A0A550JBP1"/>
<evidence type="ECO:0000256" key="2">
    <source>
        <dbReference type="SAM" id="MobiDB-lite"/>
    </source>
</evidence>
<dbReference type="SMART" id="SM00091">
    <property type="entry name" value="PAS"/>
    <property type="match status" value="1"/>
</dbReference>
<feature type="region of interest" description="Disordered" evidence="2">
    <location>
        <begin position="1"/>
        <end position="27"/>
    </location>
</feature>
<dbReference type="OrthoDB" id="9777298at2"/>
<dbReference type="InterPro" id="IPR035965">
    <property type="entry name" value="PAS-like_dom_sf"/>
</dbReference>
<dbReference type="FunFam" id="3.30.70.270:FF:000001">
    <property type="entry name" value="Diguanylate cyclase domain protein"/>
    <property type="match status" value="1"/>
</dbReference>
<accession>A0A550JBP1</accession>
<dbReference type="InterPro" id="IPR001633">
    <property type="entry name" value="EAL_dom"/>
</dbReference>
<keyword evidence="8" id="KW-1185">Reference proteome</keyword>
<evidence type="ECO:0000259" key="5">
    <source>
        <dbReference type="PROSITE" id="PS50883"/>
    </source>
</evidence>
<feature type="domain" description="EAL" evidence="5">
    <location>
        <begin position="477"/>
        <end position="731"/>
    </location>
</feature>
<dbReference type="Pfam" id="PF00072">
    <property type="entry name" value="Response_reg"/>
    <property type="match status" value="1"/>
</dbReference>
<evidence type="ECO:0000259" key="3">
    <source>
        <dbReference type="PROSITE" id="PS50110"/>
    </source>
</evidence>
<dbReference type="CDD" id="cd00130">
    <property type="entry name" value="PAS"/>
    <property type="match status" value="1"/>
</dbReference>
<comment type="caution">
    <text evidence="7">The sequence shown here is derived from an EMBL/GenBank/DDBJ whole genome shotgun (WGS) entry which is preliminary data.</text>
</comment>
<evidence type="ECO:0000259" key="4">
    <source>
        <dbReference type="PROSITE" id="PS50112"/>
    </source>
</evidence>
<dbReference type="RefSeq" id="WP_092058051.1">
    <property type="nucleotide sequence ID" value="NZ_FOJJ01000039.1"/>
</dbReference>
<dbReference type="Proteomes" id="UP000317155">
    <property type="component" value="Unassembled WGS sequence"/>
</dbReference>
<dbReference type="InterPro" id="IPR052155">
    <property type="entry name" value="Biofilm_reg_signaling"/>
</dbReference>
<organism evidence="7 8">
    <name type="scientific">Trichloromonas acetexigens</name>
    <dbReference type="NCBI Taxonomy" id="38815"/>
    <lineage>
        <taxon>Bacteria</taxon>
        <taxon>Pseudomonadati</taxon>
        <taxon>Thermodesulfobacteriota</taxon>
        <taxon>Desulfuromonadia</taxon>
        <taxon>Desulfuromonadales</taxon>
        <taxon>Trichloromonadaceae</taxon>
        <taxon>Trichloromonas</taxon>
    </lineage>
</organism>
<protein>
    <submittedName>
        <fullName evidence="7">EAL domain-containing protein</fullName>
    </submittedName>
</protein>
<dbReference type="NCBIfam" id="TIGR00229">
    <property type="entry name" value="sensory_box"/>
    <property type="match status" value="1"/>
</dbReference>
<evidence type="ECO:0000259" key="6">
    <source>
        <dbReference type="PROSITE" id="PS50887"/>
    </source>
</evidence>
<dbReference type="GO" id="GO:0003824">
    <property type="term" value="F:catalytic activity"/>
    <property type="evidence" value="ECO:0007669"/>
    <property type="project" value="UniProtKB-ARBA"/>
</dbReference>
<dbReference type="SMART" id="SM00448">
    <property type="entry name" value="REC"/>
    <property type="match status" value="1"/>
</dbReference>
<proteinExistence type="predicted"/>
<dbReference type="Gene3D" id="3.30.70.270">
    <property type="match status" value="1"/>
</dbReference>
<dbReference type="Gene3D" id="3.30.450.20">
    <property type="entry name" value="PAS domain"/>
    <property type="match status" value="1"/>
</dbReference>
<gene>
    <name evidence="7" type="ORF">FL622_10460</name>
</gene>
<evidence type="ECO:0000313" key="7">
    <source>
        <dbReference type="EMBL" id="TRO80512.1"/>
    </source>
</evidence>
<reference evidence="7 8" key="1">
    <citation type="submission" date="2019-07" db="EMBL/GenBank/DDBJ databases">
        <title>Insights of Desulfuromonas acetexigens electromicrobiology.</title>
        <authorList>
            <person name="Katuri K."/>
            <person name="Sapireddy V."/>
            <person name="Shaw D.R."/>
            <person name="Saikaly P."/>
        </authorList>
    </citation>
    <scope>NUCLEOTIDE SEQUENCE [LARGE SCALE GENOMIC DNA]</scope>
    <source>
        <strain evidence="7 8">2873</strain>
    </source>
</reference>
<dbReference type="CDD" id="cd01949">
    <property type="entry name" value="GGDEF"/>
    <property type="match status" value="1"/>
</dbReference>
<evidence type="ECO:0000256" key="1">
    <source>
        <dbReference type="PROSITE-ProRule" id="PRU00169"/>
    </source>
</evidence>
<dbReference type="Pfam" id="PF00990">
    <property type="entry name" value="GGDEF"/>
    <property type="match status" value="1"/>
</dbReference>
<dbReference type="SUPFAM" id="SSF55073">
    <property type="entry name" value="Nucleotide cyclase"/>
    <property type="match status" value="1"/>
</dbReference>
<dbReference type="Gene3D" id="3.20.20.450">
    <property type="entry name" value="EAL domain"/>
    <property type="match status" value="1"/>
</dbReference>
<feature type="domain" description="PAS" evidence="4">
    <location>
        <begin position="163"/>
        <end position="233"/>
    </location>
</feature>
<sequence>MPERSRPAMSPVTSADQEEREEQQELFPPKLLVVDDEPPMRESLRSLLELSGYQVVCAEDGGTALALLERESFDLLLLDLNMPGMSGQQLLDTLRQRGIDSSVIILSGETTFDQATSAFRKGAADFLAKPCPPETLLATIAANLDRCRRKQDYFIIQKRLQGSEELHRFIVNSAPDLFFMLDGEGRFSFVNDRVESLLGCRVDDLLGRHFSEIVYDKDRDRARYAFNLIHHPGGGRSTKRMELRLRVQNCDDLRYVEVRAIATELSPGGTYTADGRGTRGAAATYGVARDIGDRKQSEALLRYHRYHDVLTSLPNRTLFNDRLEIALGQAKRSGGKLALMSLDLDRFKKINDTLGHFAGDELLQAVAMKLKRCLREGDTLARVGGDEFVLLLPGIAKAEDASVIARKILAVGSRPFHHQGQELRITFSIGVALYPDQGESKETLLRHADLAMYRVKETGRNGFCLYSSDMRQDSSQFLDIESGLPRAICHDELRLHYQPQVDMAQGRIVGLEALVRWAHPQRGLLPPAEFVPIAEETKLIRELGDWVLRRACRDAAVLRERGFGDLKIAVNVSPQQFETDDFDQCVLAILACHGLDPAVLEIEITENSIMRDMNKSMANLTALAHAGVTIAVDDFGTGYSSLGYLHSLPLHTLKLDRCFVQNITQASERNTIITAVLAMAQGLEIAFVAEGVETQAQHDYLLNAGCPIGQGYHYCRPLELEKLLPFLAAHPT</sequence>
<dbReference type="NCBIfam" id="TIGR00254">
    <property type="entry name" value="GGDEF"/>
    <property type="match status" value="1"/>
</dbReference>
<feature type="modified residue" description="4-aspartylphosphate" evidence="1">
    <location>
        <position position="79"/>
    </location>
</feature>
<dbReference type="Pfam" id="PF00989">
    <property type="entry name" value="PAS"/>
    <property type="match status" value="1"/>
</dbReference>
<dbReference type="PROSITE" id="PS50883">
    <property type="entry name" value="EAL"/>
    <property type="match status" value="1"/>
</dbReference>
<dbReference type="InterPro" id="IPR011006">
    <property type="entry name" value="CheY-like_superfamily"/>
</dbReference>
<dbReference type="EMBL" id="VJVV01000007">
    <property type="protein sequence ID" value="TRO80512.1"/>
    <property type="molecule type" value="Genomic_DNA"/>
</dbReference>
<name>A0A550JBP1_9BACT</name>
<dbReference type="SMART" id="SM00267">
    <property type="entry name" value="GGDEF"/>
    <property type="match status" value="1"/>
</dbReference>
<dbReference type="InterPro" id="IPR000014">
    <property type="entry name" value="PAS"/>
</dbReference>
<dbReference type="InterPro" id="IPR029787">
    <property type="entry name" value="Nucleotide_cyclase"/>
</dbReference>
<dbReference type="PROSITE" id="PS50110">
    <property type="entry name" value="RESPONSE_REGULATORY"/>
    <property type="match status" value="1"/>
</dbReference>
<feature type="domain" description="Response regulatory" evidence="3">
    <location>
        <begin position="30"/>
        <end position="144"/>
    </location>
</feature>
<dbReference type="SUPFAM" id="SSF141868">
    <property type="entry name" value="EAL domain-like"/>
    <property type="match status" value="1"/>
</dbReference>
<dbReference type="SUPFAM" id="SSF52172">
    <property type="entry name" value="CheY-like"/>
    <property type="match status" value="1"/>
</dbReference>
<dbReference type="InterPro" id="IPR001789">
    <property type="entry name" value="Sig_transdc_resp-reg_receiver"/>
</dbReference>
<dbReference type="GO" id="GO:0000160">
    <property type="term" value="P:phosphorelay signal transduction system"/>
    <property type="evidence" value="ECO:0007669"/>
    <property type="project" value="InterPro"/>
</dbReference>
<dbReference type="CDD" id="cd01948">
    <property type="entry name" value="EAL"/>
    <property type="match status" value="1"/>
</dbReference>
<keyword evidence="1" id="KW-0597">Phosphoprotein</keyword>
<feature type="domain" description="GGDEF" evidence="6">
    <location>
        <begin position="335"/>
        <end position="468"/>
    </location>
</feature>
<evidence type="ECO:0000313" key="8">
    <source>
        <dbReference type="Proteomes" id="UP000317155"/>
    </source>
</evidence>
<dbReference type="SMART" id="SM00052">
    <property type="entry name" value="EAL"/>
    <property type="match status" value="1"/>
</dbReference>
<dbReference type="SUPFAM" id="SSF55785">
    <property type="entry name" value="PYP-like sensor domain (PAS domain)"/>
    <property type="match status" value="1"/>
</dbReference>
<dbReference type="GO" id="GO:0006355">
    <property type="term" value="P:regulation of DNA-templated transcription"/>
    <property type="evidence" value="ECO:0007669"/>
    <property type="project" value="InterPro"/>
</dbReference>
<dbReference type="PANTHER" id="PTHR44757:SF2">
    <property type="entry name" value="BIOFILM ARCHITECTURE MAINTENANCE PROTEIN MBAA"/>
    <property type="match status" value="1"/>
</dbReference>
<dbReference type="PANTHER" id="PTHR44757">
    <property type="entry name" value="DIGUANYLATE CYCLASE DGCP"/>
    <property type="match status" value="1"/>
</dbReference>
<dbReference type="InterPro" id="IPR043128">
    <property type="entry name" value="Rev_trsase/Diguanyl_cyclase"/>
</dbReference>